<evidence type="ECO:0000313" key="1">
    <source>
        <dbReference type="EMBL" id="SPR05001.1"/>
    </source>
</evidence>
<accession>A0A2U3QVL2</accession>
<proteinExistence type="predicted"/>
<reference evidence="2" key="1">
    <citation type="submission" date="2018-03" db="EMBL/GenBank/DDBJ databases">
        <authorList>
            <person name="Batty M. E."/>
            <person name="Batty M E."/>
        </authorList>
    </citation>
    <scope>NUCLEOTIDE SEQUENCE [LARGE SCALE GENOMIC DNA]</scope>
</reference>
<sequence>MTCLTSVLDMPQLIPERLLLTITYIIPSKLLISIIYKTLNHHKLVQYFLKALAECHSNL</sequence>
<organism evidence="1 2">
    <name type="scientific">Orientia tsutsugamushi</name>
    <name type="common">Rickettsia tsutsugamushi</name>
    <dbReference type="NCBI Taxonomy" id="784"/>
    <lineage>
        <taxon>Bacteria</taxon>
        <taxon>Pseudomonadati</taxon>
        <taxon>Pseudomonadota</taxon>
        <taxon>Alphaproteobacteria</taxon>
        <taxon>Rickettsiales</taxon>
        <taxon>Rickettsiaceae</taxon>
        <taxon>Rickettsieae</taxon>
        <taxon>Orientia</taxon>
    </lineage>
</organism>
<dbReference type="Proteomes" id="UP000244992">
    <property type="component" value="Chromosome I"/>
</dbReference>
<dbReference type="AlphaFoldDB" id="A0A2U3QVL2"/>
<evidence type="ECO:0000313" key="2">
    <source>
        <dbReference type="Proteomes" id="UP000244992"/>
    </source>
</evidence>
<protein>
    <submittedName>
        <fullName evidence="1">Uncharacterized protein</fullName>
    </submittedName>
</protein>
<dbReference type="EMBL" id="LS398550">
    <property type="protein sequence ID" value="SPR05001.1"/>
    <property type="molecule type" value="Genomic_DNA"/>
</dbReference>
<gene>
    <name evidence="1" type="ORF">KATO_00611</name>
</gene>
<name>A0A2U3QVL2_ORITS</name>